<keyword evidence="3 8" id="KW-0349">Heme</keyword>
<feature type="domain" description="Cytochrome c" evidence="10">
    <location>
        <begin position="129"/>
        <end position="224"/>
    </location>
</feature>
<keyword evidence="4 8" id="KW-0479">Metal-binding</keyword>
<accession>A0ABP3TQ74</accession>
<organism evidence="11 12">
    <name type="scientific">Dokdonella soli</name>
    <dbReference type="NCBI Taxonomy" id="529810"/>
    <lineage>
        <taxon>Bacteria</taxon>
        <taxon>Pseudomonadati</taxon>
        <taxon>Pseudomonadota</taxon>
        <taxon>Gammaproteobacteria</taxon>
        <taxon>Lysobacterales</taxon>
        <taxon>Rhodanobacteraceae</taxon>
        <taxon>Dokdonella</taxon>
    </lineage>
</organism>
<evidence type="ECO:0000256" key="5">
    <source>
        <dbReference type="ARBA" id="ARBA00022764"/>
    </source>
</evidence>
<dbReference type="SUPFAM" id="SSF46626">
    <property type="entry name" value="Cytochrome c"/>
    <property type="match status" value="2"/>
</dbReference>
<evidence type="ECO:0000259" key="10">
    <source>
        <dbReference type="PROSITE" id="PS51007"/>
    </source>
</evidence>
<name>A0ABP3TQ74_9GAMM</name>
<dbReference type="Proteomes" id="UP001501523">
    <property type="component" value="Unassembled WGS sequence"/>
</dbReference>
<sequence length="229" mass="23896">MTSATRCLSVCLRAGVLLLCADSAALHATDWIDLRGATPVHGDAAAGASKATVCVACHGPNGNAIVPAFPRLAGQHADYLYWELVNFKRGTRPQSPMTAQAANLSEADMRDLAAYFAAQAPTADAAPASPSDRGEVLFHNGDPARGIPPCQGCHGSDASGIVDARFGSWPSLRGQHADYVVARLRDYRDGKLTDSSNDFVMRGVAGTLDDESIAALAAWVASLPPTAAH</sequence>
<evidence type="ECO:0000256" key="8">
    <source>
        <dbReference type="PROSITE-ProRule" id="PRU00433"/>
    </source>
</evidence>
<evidence type="ECO:0000256" key="6">
    <source>
        <dbReference type="ARBA" id="ARBA00022982"/>
    </source>
</evidence>
<evidence type="ECO:0000256" key="9">
    <source>
        <dbReference type="SAM" id="SignalP"/>
    </source>
</evidence>
<evidence type="ECO:0000256" key="2">
    <source>
        <dbReference type="ARBA" id="ARBA00022448"/>
    </source>
</evidence>
<evidence type="ECO:0000256" key="3">
    <source>
        <dbReference type="ARBA" id="ARBA00022617"/>
    </source>
</evidence>
<dbReference type="InterPro" id="IPR050597">
    <property type="entry name" value="Cytochrome_c_Oxidase_Subunit"/>
</dbReference>
<feature type="chain" id="PRO_5045548820" evidence="9">
    <location>
        <begin position="29"/>
        <end position="229"/>
    </location>
</feature>
<dbReference type="PROSITE" id="PS51007">
    <property type="entry name" value="CYTC"/>
    <property type="match status" value="2"/>
</dbReference>
<feature type="signal peptide" evidence="9">
    <location>
        <begin position="1"/>
        <end position="28"/>
    </location>
</feature>
<dbReference type="PIRSF" id="PIRSF000005">
    <property type="entry name" value="Cytochrome_c4"/>
    <property type="match status" value="1"/>
</dbReference>
<dbReference type="InterPro" id="IPR036909">
    <property type="entry name" value="Cyt_c-like_dom_sf"/>
</dbReference>
<comment type="subcellular location">
    <subcellularLocation>
        <location evidence="1">Periplasm</location>
    </subcellularLocation>
</comment>
<reference evidence="12" key="1">
    <citation type="journal article" date="2019" name="Int. J. Syst. Evol. Microbiol.">
        <title>The Global Catalogue of Microorganisms (GCM) 10K type strain sequencing project: providing services to taxonomists for standard genome sequencing and annotation.</title>
        <authorList>
            <consortium name="The Broad Institute Genomics Platform"/>
            <consortium name="The Broad Institute Genome Sequencing Center for Infectious Disease"/>
            <person name="Wu L."/>
            <person name="Ma J."/>
        </authorList>
    </citation>
    <scope>NUCLEOTIDE SEQUENCE [LARGE SCALE GENOMIC DNA]</scope>
    <source>
        <strain evidence="12">JCM 15421</strain>
    </source>
</reference>
<keyword evidence="5" id="KW-0574">Periplasm</keyword>
<dbReference type="EMBL" id="BAAAEU010000008">
    <property type="protein sequence ID" value="GAA0715362.1"/>
    <property type="molecule type" value="Genomic_DNA"/>
</dbReference>
<dbReference type="RefSeq" id="WP_343790585.1">
    <property type="nucleotide sequence ID" value="NZ_BAAAEU010000008.1"/>
</dbReference>
<protein>
    <submittedName>
        <fullName evidence="11">C-type cytochrome</fullName>
    </submittedName>
</protein>
<evidence type="ECO:0000256" key="1">
    <source>
        <dbReference type="ARBA" id="ARBA00004418"/>
    </source>
</evidence>
<keyword evidence="6" id="KW-0249">Electron transport</keyword>
<evidence type="ECO:0000313" key="11">
    <source>
        <dbReference type="EMBL" id="GAA0715362.1"/>
    </source>
</evidence>
<evidence type="ECO:0000256" key="4">
    <source>
        <dbReference type="ARBA" id="ARBA00022723"/>
    </source>
</evidence>
<comment type="caution">
    <text evidence="11">The sequence shown here is derived from an EMBL/GenBank/DDBJ whole genome shotgun (WGS) entry which is preliminary data.</text>
</comment>
<dbReference type="InterPro" id="IPR009056">
    <property type="entry name" value="Cyt_c-like_dom"/>
</dbReference>
<evidence type="ECO:0000313" key="12">
    <source>
        <dbReference type="Proteomes" id="UP001501523"/>
    </source>
</evidence>
<keyword evidence="9" id="KW-0732">Signal</keyword>
<feature type="domain" description="Cytochrome c" evidence="10">
    <location>
        <begin position="42"/>
        <end position="120"/>
    </location>
</feature>
<keyword evidence="2" id="KW-0813">Transport</keyword>
<dbReference type="Gene3D" id="1.10.760.10">
    <property type="entry name" value="Cytochrome c-like domain"/>
    <property type="match status" value="2"/>
</dbReference>
<dbReference type="PANTHER" id="PTHR33751">
    <property type="entry name" value="CBB3-TYPE CYTOCHROME C OXIDASE SUBUNIT FIXP"/>
    <property type="match status" value="1"/>
</dbReference>
<evidence type="ECO:0000256" key="7">
    <source>
        <dbReference type="ARBA" id="ARBA00023004"/>
    </source>
</evidence>
<dbReference type="InterPro" id="IPR024167">
    <property type="entry name" value="Cytochrome_c4-like"/>
</dbReference>
<keyword evidence="7 8" id="KW-0408">Iron</keyword>
<dbReference type="PANTHER" id="PTHR33751:SF9">
    <property type="entry name" value="CYTOCHROME C4"/>
    <property type="match status" value="1"/>
</dbReference>
<proteinExistence type="predicted"/>
<keyword evidence="12" id="KW-1185">Reference proteome</keyword>
<dbReference type="Pfam" id="PF00034">
    <property type="entry name" value="Cytochrom_C"/>
    <property type="match status" value="2"/>
</dbReference>
<gene>
    <name evidence="11" type="ORF">GCM10009105_20780</name>
</gene>